<gene>
    <name evidence="2" type="ORF">G3M48_009383</name>
</gene>
<sequence>MQIFGLQAALVVALAAFASADVDTSADMDTNAVLVTFFENVNFQGINNKVSSLNRCQDMSNNFFRKASSARFGPNNRIKCDLYESHGCKHLLYPGLDQTEANFARLGINDRLGSVICKVK</sequence>
<feature type="signal peptide" evidence="1">
    <location>
        <begin position="1"/>
        <end position="20"/>
    </location>
</feature>
<evidence type="ECO:0000313" key="2">
    <source>
        <dbReference type="EMBL" id="KAK8148707.1"/>
    </source>
</evidence>
<dbReference type="EMBL" id="JAAHCF010000076">
    <property type="protein sequence ID" value="KAK8148707.1"/>
    <property type="molecule type" value="Genomic_DNA"/>
</dbReference>
<comment type="caution">
    <text evidence="2">The sequence shown here is derived from an EMBL/GenBank/DDBJ whole genome shotgun (WGS) entry which is preliminary data.</text>
</comment>
<evidence type="ECO:0000313" key="3">
    <source>
        <dbReference type="Proteomes" id="UP001397290"/>
    </source>
</evidence>
<feature type="chain" id="PRO_5043844464" evidence="1">
    <location>
        <begin position="21"/>
        <end position="120"/>
    </location>
</feature>
<name>A0AAW0S2R6_9HYPO</name>
<protein>
    <submittedName>
        <fullName evidence="2">Uncharacterized protein</fullName>
    </submittedName>
</protein>
<keyword evidence="1" id="KW-0732">Signal</keyword>
<dbReference type="Proteomes" id="UP001397290">
    <property type="component" value="Unassembled WGS sequence"/>
</dbReference>
<evidence type="ECO:0000256" key="1">
    <source>
        <dbReference type="SAM" id="SignalP"/>
    </source>
</evidence>
<keyword evidence="3" id="KW-1185">Reference proteome</keyword>
<organism evidence="2 3">
    <name type="scientific">Beauveria asiatica</name>
    <dbReference type="NCBI Taxonomy" id="1069075"/>
    <lineage>
        <taxon>Eukaryota</taxon>
        <taxon>Fungi</taxon>
        <taxon>Dikarya</taxon>
        <taxon>Ascomycota</taxon>
        <taxon>Pezizomycotina</taxon>
        <taxon>Sordariomycetes</taxon>
        <taxon>Hypocreomycetidae</taxon>
        <taxon>Hypocreales</taxon>
        <taxon>Cordycipitaceae</taxon>
        <taxon>Beauveria</taxon>
    </lineage>
</organism>
<proteinExistence type="predicted"/>
<accession>A0AAW0S2R6</accession>
<reference evidence="2 3" key="1">
    <citation type="submission" date="2020-02" db="EMBL/GenBank/DDBJ databases">
        <title>Comparative genomics of the hypocrealean fungal genus Beauvera.</title>
        <authorList>
            <person name="Showalter D.N."/>
            <person name="Bushley K.E."/>
            <person name="Rehner S.A."/>
        </authorList>
    </citation>
    <scope>NUCLEOTIDE SEQUENCE [LARGE SCALE GENOMIC DNA]</scope>
    <source>
        <strain evidence="2 3">ARSEF4384</strain>
    </source>
</reference>
<dbReference type="Gene3D" id="2.60.20.10">
    <property type="entry name" value="Crystallins"/>
    <property type="match status" value="1"/>
</dbReference>
<dbReference type="AlphaFoldDB" id="A0AAW0S2R6"/>